<feature type="compositionally biased region" description="Pro residues" evidence="1">
    <location>
        <begin position="58"/>
        <end position="67"/>
    </location>
</feature>
<name>A0A0S4JGJ5_BODSA</name>
<feature type="region of interest" description="Disordered" evidence="1">
    <location>
        <begin position="1"/>
        <end position="68"/>
    </location>
</feature>
<feature type="compositionally biased region" description="Polar residues" evidence="1">
    <location>
        <begin position="1"/>
        <end position="10"/>
    </location>
</feature>
<dbReference type="EMBL" id="CYKH01001716">
    <property type="protein sequence ID" value="CUG89255.1"/>
    <property type="molecule type" value="Genomic_DNA"/>
</dbReference>
<sequence length="430" mass="46511">MITRNSSYASKPQAARVRPSTKPTGLAAPQGFTRPTFSSTARSSPPRVIAPEVAQEISPPPPTPPIGKRPHDDFLLLQSTQGHSQAPLDARLDKDLVLAPYWYALREKGFESAAVLQTLSHDQAMRALELCGVDKIGHRWYILNKYCTTTTPTHGAPLMESSNAANELSAKLIYTPKSNHNFLDGALLSRRVEPLGAPKEQHHATDQLRSTTDDVEQPPEMNSPVTSSITLDSPSQGSPEGGGRGVLYRRLQRPKFVTKHKSSVSPRRKSPHSAVVGISKELLHPPEQHDMELHHDAHDPATAVRVAATIVPATPSPRGGWGAIASPPIANLHESSTYKTLVTLLGTPSIPLLGSTLMSDPPRRNASAAAGQRRRSTSPPSSDRHSSSTWVLEAARRRFLAPTYDPNATPPVSSTTAEAPLSPFVFSRPL</sequence>
<dbReference type="VEuPathDB" id="TriTrypDB:BSAL_20115"/>
<evidence type="ECO:0000313" key="2">
    <source>
        <dbReference type="EMBL" id="CUG89255.1"/>
    </source>
</evidence>
<organism evidence="2 3">
    <name type="scientific">Bodo saltans</name>
    <name type="common">Flagellated protozoan</name>
    <dbReference type="NCBI Taxonomy" id="75058"/>
    <lineage>
        <taxon>Eukaryota</taxon>
        <taxon>Discoba</taxon>
        <taxon>Euglenozoa</taxon>
        <taxon>Kinetoplastea</taxon>
        <taxon>Metakinetoplastina</taxon>
        <taxon>Eubodonida</taxon>
        <taxon>Bodonidae</taxon>
        <taxon>Bodo</taxon>
    </lineage>
</organism>
<feature type="region of interest" description="Disordered" evidence="1">
    <location>
        <begin position="197"/>
        <end position="251"/>
    </location>
</feature>
<dbReference type="Proteomes" id="UP000051952">
    <property type="component" value="Unassembled WGS sequence"/>
</dbReference>
<proteinExistence type="predicted"/>
<feature type="region of interest" description="Disordered" evidence="1">
    <location>
        <begin position="353"/>
        <end position="430"/>
    </location>
</feature>
<reference evidence="3" key="1">
    <citation type="submission" date="2015-09" db="EMBL/GenBank/DDBJ databases">
        <authorList>
            <consortium name="Pathogen Informatics"/>
        </authorList>
    </citation>
    <scope>NUCLEOTIDE SEQUENCE [LARGE SCALE GENOMIC DNA]</scope>
    <source>
        <strain evidence="3">Lake Konstanz</strain>
    </source>
</reference>
<protein>
    <submittedName>
        <fullName evidence="2">Uncharacterized protein</fullName>
    </submittedName>
</protein>
<gene>
    <name evidence="2" type="ORF">BSAL_20115</name>
</gene>
<keyword evidence="3" id="KW-1185">Reference proteome</keyword>
<feature type="compositionally biased region" description="Polar residues" evidence="1">
    <location>
        <begin position="223"/>
        <end position="238"/>
    </location>
</feature>
<accession>A0A0S4JGJ5</accession>
<dbReference type="AlphaFoldDB" id="A0A0S4JGJ5"/>
<feature type="compositionally biased region" description="Polar residues" evidence="1">
    <location>
        <begin position="33"/>
        <end position="43"/>
    </location>
</feature>
<evidence type="ECO:0000256" key="1">
    <source>
        <dbReference type="SAM" id="MobiDB-lite"/>
    </source>
</evidence>
<evidence type="ECO:0000313" key="3">
    <source>
        <dbReference type="Proteomes" id="UP000051952"/>
    </source>
</evidence>